<gene>
    <name evidence="1" type="ORF">JDO7802_02302</name>
</gene>
<evidence type="ECO:0000313" key="2">
    <source>
        <dbReference type="Proteomes" id="UP000049222"/>
    </source>
</evidence>
<reference evidence="1 2" key="1">
    <citation type="submission" date="2015-07" db="EMBL/GenBank/DDBJ databases">
        <authorList>
            <person name="Noorani M."/>
        </authorList>
    </citation>
    <scope>NUCLEOTIDE SEQUENCE [LARGE SCALE GENOMIC DNA]</scope>
    <source>
        <strain evidence="1 2">CECT 7802</strain>
    </source>
</reference>
<evidence type="ECO:0000313" key="1">
    <source>
        <dbReference type="EMBL" id="CTQ50282.1"/>
    </source>
</evidence>
<protein>
    <submittedName>
        <fullName evidence="1">Phage protein D</fullName>
    </submittedName>
</protein>
<name>A0A0M6YIU2_9RHOB</name>
<dbReference type="AlphaFoldDB" id="A0A0M6YIU2"/>
<dbReference type="Proteomes" id="UP000049222">
    <property type="component" value="Unassembled WGS sequence"/>
</dbReference>
<proteinExistence type="predicted"/>
<dbReference type="EMBL" id="CXSU01000012">
    <property type="protein sequence ID" value="CTQ50282.1"/>
    <property type="molecule type" value="Genomic_DNA"/>
</dbReference>
<dbReference type="STRING" id="420998.JDO7802_02302"/>
<sequence length="84" mass="9288">MRKIFATEAETLRAASADLHRTRRGDLKIDCDRRWHPELFADSQVDLRDLRSKIGGVAQVTFVRHSLSAGAALTTSFGCSKTVA</sequence>
<keyword evidence="2" id="KW-1185">Reference proteome</keyword>
<organism evidence="1 2">
    <name type="scientific">Jannaschia donghaensis</name>
    <dbReference type="NCBI Taxonomy" id="420998"/>
    <lineage>
        <taxon>Bacteria</taxon>
        <taxon>Pseudomonadati</taxon>
        <taxon>Pseudomonadota</taxon>
        <taxon>Alphaproteobacteria</taxon>
        <taxon>Rhodobacterales</taxon>
        <taxon>Roseobacteraceae</taxon>
        <taxon>Jannaschia</taxon>
    </lineage>
</organism>
<accession>A0A0M6YIU2</accession>